<reference evidence="2" key="2">
    <citation type="submission" date="2019-06" db="EMBL/GenBank/DDBJ databases">
        <title>Genomics analysis of Aphanomyces spp. identifies a new class of oomycete effector associated with host adaptation.</title>
        <authorList>
            <person name="Gaulin E."/>
        </authorList>
    </citation>
    <scope>NUCLEOTIDE SEQUENCE</scope>
    <source>
        <strain evidence="2">CBS 578.67</strain>
    </source>
</reference>
<evidence type="ECO:0000313" key="4">
    <source>
        <dbReference type="Proteomes" id="UP000332933"/>
    </source>
</evidence>
<proteinExistence type="inferred from homology"/>
<comment type="similarity">
    <text evidence="1">Belongs to the UPF0145 family.</text>
</comment>
<protein>
    <submittedName>
        <fullName evidence="3">Aste57867_9624 protein</fullName>
    </submittedName>
</protein>
<accession>A0A485KNN4</accession>
<dbReference type="Proteomes" id="UP000332933">
    <property type="component" value="Unassembled WGS sequence"/>
</dbReference>
<dbReference type="EMBL" id="CAADRA010005174">
    <property type="protein sequence ID" value="VFT86503.1"/>
    <property type="molecule type" value="Genomic_DNA"/>
</dbReference>
<organism evidence="3 4">
    <name type="scientific">Aphanomyces stellatus</name>
    <dbReference type="NCBI Taxonomy" id="120398"/>
    <lineage>
        <taxon>Eukaryota</taxon>
        <taxon>Sar</taxon>
        <taxon>Stramenopiles</taxon>
        <taxon>Oomycota</taxon>
        <taxon>Saprolegniomycetes</taxon>
        <taxon>Saprolegniales</taxon>
        <taxon>Verrucalvaceae</taxon>
        <taxon>Aphanomyces</taxon>
    </lineage>
</organism>
<dbReference type="InterPro" id="IPR002765">
    <property type="entry name" value="UPF0145_YbjQ-like"/>
</dbReference>
<dbReference type="EMBL" id="VJMH01005153">
    <property type="protein sequence ID" value="KAF0699848.1"/>
    <property type="molecule type" value="Genomic_DNA"/>
</dbReference>
<dbReference type="PANTHER" id="PTHR34068:SF2">
    <property type="entry name" value="UPF0145 PROTEIN SCO3412"/>
    <property type="match status" value="1"/>
</dbReference>
<dbReference type="PANTHER" id="PTHR34068">
    <property type="entry name" value="UPF0145 PROTEIN YBJQ"/>
    <property type="match status" value="1"/>
</dbReference>
<evidence type="ECO:0000256" key="1">
    <source>
        <dbReference type="ARBA" id="ARBA00010751"/>
    </source>
</evidence>
<dbReference type="SUPFAM" id="SSF117782">
    <property type="entry name" value="YbjQ-like"/>
    <property type="match status" value="1"/>
</dbReference>
<evidence type="ECO:0000313" key="2">
    <source>
        <dbReference type="EMBL" id="KAF0699848.1"/>
    </source>
</evidence>
<keyword evidence="4" id="KW-1185">Reference proteome</keyword>
<dbReference type="Gene3D" id="3.30.110.70">
    <property type="entry name" value="Hypothetical protein apc22750. Chain B"/>
    <property type="match status" value="1"/>
</dbReference>
<evidence type="ECO:0000313" key="3">
    <source>
        <dbReference type="EMBL" id="VFT86503.1"/>
    </source>
</evidence>
<dbReference type="InterPro" id="IPR035439">
    <property type="entry name" value="UPF0145_dom_sf"/>
</dbReference>
<name>A0A485KNN4_9STRA</name>
<gene>
    <name evidence="3" type="primary">Aste57867_9624</name>
    <name evidence="2" type="ORF">As57867_009586</name>
    <name evidence="3" type="ORF">ASTE57867_9624</name>
</gene>
<sequence length="149" mass="16555">MLYSWLDIWHKYGRPAFSTCVARTMMQRTLTSKCRTLRAVHVRSFADQAAEHLTISSDDVKNSKLLLSTRDWVEGREVIKEIGIVTASHVRTKNILEDIIAAFGGAMGGETRSYTSLLNDTTTEAVHRLKAAALVGHSRPLCVGPHFVS</sequence>
<dbReference type="OrthoDB" id="68104at2759"/>
<dbReference type="Pfam" id="PF01906">
    <property type="entry name" value="YbjQ_1"/>
    <property type="match status" value="1"/>
</dbReference>
<dbReference type="AlphaFoldDB" id="A0A485KNN4"/>
<reference evidence="3 4" key="1">
    <citation type="submission" date="2019-03" db="EMBL/GenBank/DDBJ databases">
        <authorList>
            <person name="Gaulin E."/>
            <person name="Dumas B."/>
        </authorList>
    </citation>
    <scope>NUCLEOTIDE SEQUENCE [LARGE SCALE GENOMIC DNA]</scope>
    <source>
        <strain evidence="3">CBS 568.67</strain>
    </source>
</reference>